<feature type="signal peptide" evidence="2">
    <location>
        <begin position="1"/>
        <end position="34"/>
    </location>
</feature>
<sequence>MDKRRCLRHSGQFTVSSVFLCLLLQLLKDPDLSGDVGIARSFVPLLCDVSAPFDGSLLLSRLLMGAHRDGTGVELLKPPLVSACYPPVLQLMASHCRVWITGITVCHLLEITASGVDSTASDGRTRVRSTLLRLFYGSNRLRDGSGIISLAVSTANLKIVHGTLRCTKMYLCNTPKPFLDIGQPFRQQSNKNMPKRPSSARSGSVTTVKHQEYPKREVRKWIFSFFLSPPYAFFSPQPYLPLALVADGGSLPVGRHPSRYCVQSLPSHDLVSPLPSCFIYSGFRRIAAGSGEPNRRLRASSASLE</sequence>
<comment type="caution">
    <text evidence="3">The sequence shown here is derived from an EMBL/GenBank/DDBJ whole genome shotgun (WGS) entry which is preliminary data.</text>
</comment>
<organism evidence="3 4">
    <name type="scientific">Brassica cretica</name>
    <name type="common">Mustard</name>
    <dbReference type="NCBI Taxonomy" id="69181"/>
    <lineage>
        <taxon>Eukaryota</taxon>
        <taxon>Viridiplantae</taxon>
        <taxon>Streptophyta</taxon>
        <taxon>Embryophyta</taxon>
        <taxon>Tracheophyta</taxon>
        <taxon>Spermatophyta</taxon>
        <taxon>Magnoliopsida</taxon>
        <taxon>eudicotyledons</taxon>
        <taxon>Gunneridae</taxon>
        <taxon>Pentapetalae</taxon>
        <taxon>rosids</taxon>
        <taxon>malvids</taxon>
        <taxon>Brassicales</taxon>
        <taxon>Brassicaceae</taxon>
        <taxon>Brassiceae</taxon>
        <taxon>Brassica</taxon>
    </lineage>
</organism>
<evidence type="ECO:0000256" key="1">
    <source>
        <dbReference type="SAM" id="MobiDB-lite"/>
    </source>
</evidence>
<protein>
    <submittedName>
        <fullName evidence="3">Uncharacterized protein</fullName>
    </submittedName>
</protein>
<feature type="region of interest" description="Disordered" evidence="1">
    <location>
        <begin position="188"/>
        <end position="208"/>
    </location>
</feature>
<dbReference type="EMBL" id="QGKW02001940">
    <property type="protein sequence ID" value="KAF2558069.1"/>
    <property type="molecule type" value="Genomic_DNA"/>
</dbReference>
<dbReference type="AlphaFoldDB" id="A0A8S9HJB4"/>
<dbReference type="Proteomes" id="UP000712281">
    <property type="component" value="Unassembled WGS sequence"/>
</dbReference>
<feature type="compositionally biased region" description="Polar residues" evidence="1">
    <location>
        <begin position="199"/>
        <end position="208"/>
    </location>
</feature>
<accession>A0A8S9HJB4</accession>
<evidence type="ECO:0000313" key="3">
    <source>
        <dbReference type="EMBL" id="KAF2558069.1"/>
    </source>
</evidence>
<reference evidence="3" key="1">
    <citation type="submission" date="2019-12" db="EMBL/GenBank/DDBJ databases">
        <title>Genome sequencing and annotation of Brassica cretica.</title>
        <authorList>
            <person name="Studholme D.J."/>
            <person name="Sarris P.F."/>
        </authorList>
    </citation>
    <scope>NUCLEOTIDE SEQUENCE</scope>
    <source>
        <strain evidence="3">PFS-001/15</strain>
        <tissue evidence="3">Leaf</tissue>
    </source>
</reference>
<keyword evidence="2" id="KW-0732">Signal</keyword>
<feature type="chain" id="PRO_5035889082" evidence="2">
    <location>
        <begin position="35"/>
        <end position="305"/>
    </location>
</feature>
<name>A0A8S9HJB4_BRACR</name>
<proteinExistence type="predicted"/>
<gene>
    <name evidence="3" type="ORF">F2Q68_00013925</name>
</gene>
<evidence type="ECO:0000256" key="2">
    <source>
        <dbReference type="SAM" id="SignalP"/>
    </source>
</evidence>
<evidence type="ECO:0000313" key="4">
    <source>
        <dbReference type="Proteomes" id="UP000712281"/>
    </source>
</evidence>